<dbReference type="OrthoDB" id="3256331at2759"/>
<name>A0A4Y7QFV7_9AGAM</name>
<sequence>MARDSTRQVPSRLPGKRNTWWSPWLRKSILPFQNTATFKDDAGRKYTWSGIAPCEEPQLWVADVDFPIANSGKVVLGFPVACTSKDGLSKSGMTLCSRSFSWRKAETSVKGHFGRQWGSVTS</sequence>
<reference evidence="1 2" key="1">
    <citation type="submission" date="2018-06" db="EMBL/GenBank/DDBJ databases">
        <title>A transcriptomic atlas of mushroom development highlights an independent origin of complex multicellularity.</title>
        <authorList>
            <consortium name="DOE Joint Genome Institute"/>
            <person name="Krizsan K."/>
            <person name="Almasi E."/>
            <person name="Merenyi Z."/>
            <person name="Sahu N."/>
            <person name="Viragh M."/>
            <person name="Koszo T."/>
            <person name="Mondo S."/>
            <person name="Kiss B."/>
            <person name="Balint B."/>
            <person name="Kues U."/>
            <person name="Barry K."/>
            <person name="Hegedus J.C."/>
            <person name="Henrissat B."/>
            <person name="Johnson J."/>
            <person name="Lipzen A."/>
            <person name="Ohm R."/>
            <person name="Nagy I."/>
            <person name="Pangilinan J."/>
            <person name="Yan J."/>
            <person name="Xiong Y."/>
            <person name="Grigoriev I.V."/>
            <person name="Hibbett D.S."/>
            <person name="Nagy L.G."/>
        </authorList>
    </citation>
    <scope>NUCLEOTIDE SEQUENCE [LARGE SCALE GENOMIC DNA]</scope>
    <source>
        <strain evidence="1 2">SZMC22713</strain>
    </source>
</reference>
<dbReference type="AlphaFoldDB" id="A0A4Y7QFV7"/>
<protein>
    <submittedName>
        <fullName evidence="1">Uncharacterized protein</fullName>
    </submittedName>
</protein>
<evidence type="ECO:0000313" key="1">
    <source>
        <dbReference type="EMBL" id="TDL26563.1"/>
    </source>
</evidence>
<dbReference type="EMBL" id="ML170161">
    <property type="protein sequence ID" value="TDL26563.1"/>
    <property type="molecule type" value="Genomic_DNA"/>
</dbReference>
<proteinExistence type="predicted"/>
<keyword evidence="2" id="KW-1185">Reference proteome</keyword>
<dbReference type="VEuPathDB" id="FungiDB:BD410DRAFT_525603"/>
<dbReference type="Proteomes" id="UP000294933">
    <property type="component" value="Unassembled WGS sequence"/>
</dbReference>
<organism evidence="1 2">
    <name type="scientific">Rickenella mellea</name>
    <dbReference type="NCBI Taxonomy" id="50990"/>
    <lineage>
        <taxon>Eukaryota</taxon>
        <taxon>Fungi</taxon>
        <taxon>Dikarya</taxon>
        <taxon>Basidiomycota</taxon>
        <taxon>Agaricomycotina</taxon>
        <taxon>Agaricomycetes</taxon>
        <taxon>Hymenochaetales</taxon>
        <taxon>Rickenellaceae</taxon>
        <taxon>Rickenella</taxon>
    </lineage>
</organism>
<evidence type="ECO:0000313" key="2">
    <source>
        <dbReference type="Proteomes" id="UP000294933"/>
    </source>
</evidence>
<accession>A0A4Y7QFV7</accession>
<gene>
    <name evidence="1" type="ORF">BD410DRAFT_525603</name>
</gene>